<dbReference type="Pfam" id="PF00535">
    <property type="entry name" value="Glycos_transf_2"/>
    <property type="match status" value="1"/>
</dbReference>
<dbReference type="Gene3D" id="1.25.40.10">
    <property type="entry name" value="Tetratricopeptide repeat domain"/>
    <property type="match status" value="1"/>
</dbReference>
<dbReference type="RefSeq" id="WP_076000323.1">
    <property type="nucleotide sequence ID" value="NZ_PKUS01000002.1"/>
</dbReference>
<name>A0A2N5X7K3_9GAMM</name>
<evidence type="ECO:0000259" key="2">
    <source>
        <dbReference type="Pfam" id="PF00535"/>
    </source>
</evidence>
<dbReference type="Proteomes" id="UP000235005">
    <property type="component" value="Unassembled WGS sequence"/>
</dbReference>
<dbReference type="SUPFAM" id="SSF53448">
    <property type="entry name" value="Nucleotide-diphospho-sugar transferases"/>
    <property type="match status" value="1"/>
</dbReference>
<comment type="similarity">
    <text evidence="1">Belongs to the glycosyltransferase 2 family. WaaE/KdtX subfamily.</text>
</comment>
<gene>
    <name evidence="3" type="ORF">C0039_04510</name>
</gene>
<evidence type="ECO:0000313" key="4">
    <source>
        <dbReference type="Proteomes" id="UP000235005"/>
    </source>
</evidence>
<comment type="caution">
    <text evidence="3">The sequence shown here is derived from an EMBL/GenBank/DDBJ whole genome shotgun (WGS) entry which is preliminary data.</text>
</comment>
<dbReference type="PANTHER" id="PTHR43630:SF2">
    <property type="entry name" value="GLYCOSYLTRANSFERASE"/>
    <property type="match status" value="1"/>
</dbReference>
<dbReference type="CDD" id="cd02511">
    <property type="entry name" value="Beta4Glucosyltransferase"/>
    <property type="match status" value="1"/>
</dbReference>
<protein>
    <submittedName>
        <fullName evidence="3">Glycosyltransferase family 2 protein</fullName>
    </submittedName>
</protein>
<reference evidence="3 4" key="1">
    <citation type="submission" date="2018-01" db="EMBL/GenBank/DDBJ databases">
        <title>The draft genome sequence of Halioglobus lutimaris HF004.</title>
        <authorList>
            <person name="Du Z.-J."/>
            <person name="Shi M.-J."/>
        </authorList>
    </citation>
    <scope>NUCLEOTIDE SEQUENCE [LARGE SCALE GENOMIC DNA]</scope>
    <source>
        <strain evidence="3 4">HF004</strain>
    </source>
</reference>
<dbReference type="AlphaFoldDB" id="A0A2N5X7K3"/>
<sequence length="334" mass="38806">MIVKNESFFLRDCLRQAAPYVDEIVVVDTGSEDDTRAIAGEFTDKVYDFAWQDHFADARNYSLDQASGDWIIVLDADEVIAPEDWQALREQIKDAANDAYFLCQYNYSVEPLDKNWVPLAGKTAYSRHYSGYRRNPIARLFRNRDSIRYQGRVHEVIDKTLPAGRFRHLDIPIHHHMDEDPTKKQAQRQLNYLRIIEQDLENETDGRLWTAAGSICLYYADDLPRAIRYLQRAVDLGHKVNENREFIAEARYRQGELDQAYEDYLALYQAGYRTLNVLNNLANLAVKRGRHGFAADLLEEGLAQGVSDYQVRMRLEHNIRYLREQTNDDTGTDS</sequence>
<dbReference type="InterPro" id="IPR001173">
    <property type="entry name" value="Glyco_trans_2-like"/>
</dbReference>
<evidence type="ECO:0000313" key="3">
    <source>
        <dbReference type="EMBL" id="PLW70465.1"/>
    </source>
</evidence>
<dbReference type="SUPFAM" id="SSF81901">
    <property type="entry name" value="HCP-like"/>
    <property type="match status" value="1"/>
</dbReference>
<proteinExistence type="inferred from homology"/>
<dbReference type="GO" id="GO:0016740">
    <property type="term" value="F:transferase activity"/>
    <property type="evidence" value="ECO:0007669"/>
    <property type="project" value="UniProtKB-KW"/>
</dbReference>
<dbReference type="OrthoDB" id="9815923at2"/>
<dbReference type="EMBL" id="PKUS01000002">
    <property type="protein sequence ID" value="PLW70465.1"/>
    <property type="molecule type" value="Genomic_DNA"/>
</dbReference>
<dbReference type="PANTHER" id="PTHR43630">
    <property type="entry name" value="POLY-BETA-1,6-N-ACETYL-D-GLUCOSAMINE SYNTHASE"/>
    <property type="match status" value="1"/>
</dbReference>
<keyword evidence="4" id="KW-1185">Reference proteome</keyword>
<feature type="domain" description="Glycosyltransferase 2-like" evidence="2">
    <location>
        <begin position="1"/>
        <end position="124"/>
    </location>
</feature>
<accession>A0A2N5X7K3</accession>
<organism evidence="3 4">
    <name type="scientific">Pseudohalioglobus lutimaris</name>
    <dbReference type="NCBI Taxonomy" id="1737061"/>
    <lineage>
        <taxon>Bacteria</taxon>
        <taxon>Pseudomonadati</taxon>
        <taxon>Pseudomonadota</taxon>
        <taxon>Gammaproteobacteria</taxon>
        <taxon>Cellvibrionales</taxon>
        <taxon>Halieaceae</taxon>
        <taxon>Pseudohalioglobus</taxon>
    </lineage>
</organism>
<dbReference type="Gene3D" id="3.90.550.10">
    <property type="entry name" value="Spore Coat Polysaccharide Biosynthesis Protein SpsA, Chain A"/>
    <property type="match status" value="1"/>
</dbReference>
<keyword evidence="3" id="KW-0808">Transferase</keyword>
<dbReference type="InterPro" id="IPR029044">
    <property type="entry name" value="Nucleotide-diphossugar_trans"/>
</dbReference>
<evidence type="ECO:0000256" key="1">
    <source>
        <dbReference type="ARBA" id="ARBA00038494"/>
    </source>
</evidence>
<dbReference type="InterPro" id="IPR011990">
    <property type="entry name" value="TPR-like_helical_dom_sf"/>
</dbReference>